<organism evidence="6 7">
    <name type="scientific">Candidatus Roizmanbacteria bacterium GW2011_GWB1_40_7</name>
    <dbReference type="NCBI Taxonomy" id="1618482"/>
    <lineage>
        <taxon>Bacteria</taxon>
        <taxon>Candidatus Roizmaniibacteriota</taxon>
    </lineage>
</organism>
<evidence type="ECO:0000256" key="2">
    <source>
        <dbReference type="ARBA" id="ARBA00022448"/>
    </source>
</evidence>
<evidence type="ECO:0000256" key="1">
    <source>
        <dbReference type="ARBA" id="ARBA00008520"/>
    </source>
</evidence>
<evidence type="ECO:0000256" key="3">
    <source>
        <dbReference type="ARBA" id="ARBA00022729"/>
    </source>
</evidence>
<dbReference type="EMBL" id="LBZM01000012">
    <property type="protein sequence ID" value="KKR72065.1"/>
    <property type="molecule type" value="Genomic_DNA"/>
</dbReference>
<dbReference type="Pfam" id="PF13416">
    <property type="entry name" value="SBP_bac_8"/>
    <property type="match status" value="1"/>
</dbReference>
<comment type="caution">
    <text evidence="6">The sequence shown here is derived from an EMBL/GenBank/DDBJ whole genome shotgun (WGS) entry which is preliminary data.</text>
</comment>
<comment type="similarity">
    <text evidence="1">Belongs to the bacterial solute-binding protein 1 family.</text>
</comment>
<evidence type="ECO:0000256" key="5">
    <source>
        <dbReference type="SAM" id="Phobius"/>
    </source>
</evidence>
<dbReference type="PANTHER" id="PTHR30061:SF50">
    <property type="entry name" value="MALTOSE_MALTODEXTRIN-BINDING PERIPLASMIC PROTEIN"/>
    <property type="match status" value="1"/>
</dbReference>
<reference evidence="6 7" key="1">
    <citation type="journal article" date="2015" name="Nature">
        <title>rRNA introns, odd ribosomes, and small enigmatic genomes across a large radiation of phyla.</title>
        <authorList>
            <person name="Brown C.T."/>
            <person name="Hug L.A."/>
            <person name="Thomas B.C."/>
            <person name="Sharon I."/>
            <person name="Castelle C.J."/>
            <person name="Singh A."/>
            <person name="Wilkins M.J."/>
            <person name="Williams K.H."/>
            <person name="Banfield J.F."/>
        </authorList>
    </citation>
    <scope>NUCLEOTIDE SEQUENCE [LARGE SCALE GENOMIC DNA]</scope>
</reference>
<keyword evidence="5" id="KW-0812">Transmembrane</keyword>
<keyword evidence="5" id="KW-0472">Membrane</keyword>
<protein>
    <submittedName>
        <fullName evidence="6">ABC transporter, solute-binding protein</fullName>
    </submittedName>
</protein>
<feature type="transmembrane region" description="Helical" evidence="5">
    <location>
        <begin position="53"/>
        <end position="77"/>
    </location>
</feature>
<proteinExistence type="inferred from homology"/>
<dbReference type="CDD" id="cd13585">
    <property type="entry name" value="PBP2_TMBP_like"/>
    <property type="match status" value="1"/>
</dbReference>
<dbReference type="PANTHER" id="PTHR30061">
    <property type="entry name" value="MALTOSE-BINDING PERIPLASMIC PROTEIN"/>
    <property type="match status" value="1"/>
</dbReference>
<feature type="compositionally biased region" description="Polar residues" evidence="4">
    <location>
        <begin position="13"/>
        <end position="26"/>
    </location>
</feature>
<dbReference type="GO" id="GO:0015768">
    <property type="term" value="P:maltose transport"/>
    <property type="evidence" value="ECO:0007669"/>
    <property type="project" value="TreeGrafter"/>
</dbReference>
<feature type="region of interest" description="Disordered" evidence="4">
    <location>
        <begin position="1"/>
        <end position="46"/>
    </location>
</feature>
<keyword evidence="5" id="KW-1133">Transmembrane helix</keyword>
<evidence type="ECO:0000313" key="7">
    <source>
        <dbReference type="Proteomes" id="UP000034664"/>
    </source>
</evidence>
<dbReference type="InterPro" id="IPR006059">
    <property type="entry name" value="SBP"/>
</dbReference>
<dbReference type="GO" id="GO:0042956">
    <property type="term" value="P:maltodextrin transmembrane transport"/>
    <property type="evidence" value="ECO:0007669"/>
    <property type="project" value="TreeGrafter"/>
</dbReference>
<sequence>MADQQIPPEELGTGQTVENVSPTDLNVQPYEPPPEDPSGSGAVPPPPMSGLPIRMIIIAGLGLLILVGIVLGIMAFLRGGSGENGGEEIALTYWGLWESKDVMQTVISDYERQHPNVHIVYEQHSPIQYRERLQAAIQRKEGPDIFRFHNTWVPMLTSDLAAVPNSVISTDQASKLFPSGVVQDLTKDDQLVGIPYGIDMLMLYYNVAMFESAGVSPPKTWEEFSTIADQLTIKNEVGQIMTAGAAMGTADNVEHFSDILGLIMFQNGVTFSNLSSPAANQALEFYSLFAMPPNNIWDANQDNSIVAFASGQVAMVFAPSWQVDIIKSINPDLNFATATVPQLAGATPVGWGTYWVEGVSSQSTHKDEAFEFVKYLSEKETMSKLYAEASKLESRSFGEPYARIDLHNQLASSEYLAPIAEQAPYMHSWYMASRTQDNGINDKIISYLKDAVNAVNQGSSSTGAWETALQGIQQVLVEYNVESK</sequence>
<dbReference type="GO" id="GO:1901982">
    <property type="term" value="F:maltose binding"/>
    <property type="evidence" value="ECO:0007669"/>
    <property type="project" value="TreeGrafter"/>
</dbReference>
<dbReference type="Gene3D" id="3.40.190.10">
    <property type="entry name" value="Periplasmic binding protein-like II"/>
    <property type="match status" value="1"/>
</dbReference>
<dbReference type="SUPFAM" id="SSF53850">
    <property type="entry name" value="Periplasmic binding protein-like II"/>
    <property type="match status" value="1"/>
</dbReference>
<evidence type="ECO:0000313" key="6">
    <source>
        <dbReference type="EMBL" id="KKR72065.1"/>
    </source>
</evidence>
<keyword evidence="2" id="KW-0813">Transport</keyword>
<dbReference type="GO" id="GO:0055052">
    <property type="term" value="C:ATP-binding cassette (ABC) transporter complex, substrate-binding subunit-containing"/>
    <property type="evidence" value="ECO:0007669"/>
    <property type="project" value="TreeGrafter"/>
</dbReference>
<dbReference type="Proteomes" id="UP000034664">
    <property type="component" value="Unassembled WGS sequence"/>
</dbReference>
<accession>A0A0G0VJA0</accession>
<keyword evidence="3" id="KW-0732">Signal</keyword>
<dbReference type="AlphaFoldDB" id="A0A0G0VJA0"/>
<evidence type="ECO:0000256" key="4">
    <source>
        <dbReference type="SAM" id="MobiDB-lite"/>
    </source>
</evidence>
<gene>
    <name evidence="6" type="ORF">UU14_C0012G0005</name>
</gene>
<name>A0A0G0VJA0_9BACT</name>